<feature type="transmembrane region" description="Helical" evidence="1">
    <location>
        <begin position="79"/>
        <end position="100"/>
    </location>
</feature>
<feature type="domain" description="DUF4097" evidence="2">
    <location>
        <begin position="332"/>
        <end position="606"/>
    </location>
</feature>
<dbReference type="InterPro" id="IPR025164">
    <property type="entry name" value="Toastrack_DUF4097"/>
</dbReference>
<dbReference type="PANTHER" id="PTHR34094">
    <property type="match status" value="1"/>
</dbReference>
<dbReference type="PANTHER" id="PTHR34094:SF1">
    <property type="entry name" value="PROTEIN FAM185A"/>
    <property type="match status" value="1"/>
</dbReference>
<gene>
    <name evidence="3" type="ORF">FRY98_27115</name>
</gene>
<feature type="transmembrane region" description="Helical" evidence="1">
    <location>
        <begin position="167"/>
        <end position="189"/>
    </location>
</feature>
<evidence type="ECO:0000313" key="3">
    <source>
        <dbReference type="EMBL" id="TYA10253.1"/>
    </source>
</evidence>
<evidence type="ECO:0000313" key="4">
    <source>
        <dbReference type="Proteomes" id="UP000325218"/>
    </source>
</evidence>
<feature type="transmembrane region" description="Helical" evidence="1">
    <location>
        <begin position="232"/>
        <end position="252"/>
    </location>
</feature>
<keyword evidence="1" id="KW-0472">Membrane</keyword>
<feature type="transmembrane region" description="Helical" evidence="1">
    <location>
        <begin position="201"/>
        <end position="220"/>
    </location>
</feature>
<dbReference type="RefSeq" id="WP_148457821.1">
    <property type="nucleotide sequence ID" value="NZ_VSDO01000006.1"/>
</dbReference>
<dbReference type="AlphaFoldDB" id="A0A5D0CJP0"/>
<proteinExistence type="predicted"/>
<reference evidence="3 4" key="1">
    <citation type="submission" date="2019-08" db="EMBL/GenBank/DDBJ databases">
        <title>Genome sequencing of Paenibacillus faecis DSM 23593(T).</title>
        <authorList>
            <person name="Kook J.-K."/>
            <person name="Park S.-N."/>
            <person name="Lim Y.K."/>
        </authorList>
    </citation>
    <scope>NUCLEOTIDE SEQUENCE [LARGE SCALE GENOMIC DNA]</scope>
    <source>
        <strain evidence="3 4">DSM 23593</strain>
    </source>
</reference>
<sequence>MNNKPVKKQRRHPGAQTVRNYGFRPRRRKRKFIACFLGAIFPGLGHLYLKMFAKGALLIYGVLLDASALIYFSSVRSGINVPFLILLGLMIPVIYFYSIYDVLQSTDVVNARVKRAQTEAEEALPEGRKAEKGYSGIRRGIVAGGLLMAGGAVLFLFRQKPPWLEGFIQWSAGYAVSVALILAGCWLIVRECRRRLIRTGRFTASALLMAVGVLLFIDRMNGWDLLLLLPRWWPVVLIASGVEYTVVFIRNRRHTERPERRMRADIKGMAIAVFLGFSVFAVTQQDHYLHLWNRVSLDLATAGSEFSMEEGFREERPVIEVPIDLDTEQIHINGINGNIEIKRAEIEGIQIRSTVWVDQIQTEEAEKIAEKTTIDTSVGKALAITVKDLTYGESGRRHPRVNLTVILPENRFLDLDINTSSGNVVLTRVQALKSIKLQTGNGNLRLWDVVGNVSAKTLNGNAELYRIFGDVSVDTQGGSLKANGINGNASLSTMVGDISLVHAEAEIKTSTKNGNITIDGVPLNLEAESLNGKIHVSTDEIGGDWSVYSAVGEMRIEIPDTGNYTFAGSSGYGNIDTDLPFYIENKEMKGIIGSGEYQIKVDGNSDLIVTKR</sequence>
<keyword evidence="4" id="KW-1185">Reference proteome</keyword>
<keyword evidence="1" id="KW-0812">Transmembrane</keyword>
<accession>A0A5D0CJP0</accession>
<dbReference type="EMBL" id="VSDO01000006">
    <property type="protein sequence ID" value="TYA10253.1"/>
    <property type="molecule type" value="Genomic_DNA"/>
</dbReference>
<dbReference type="Pfam" id="PF13349">
    <property type="entry name" value="DUF4097"/>
    <property type="match status" value="1"/>
</dbReference>
<evidence type="ECO:0000256" key="1">
    <source>
        <dbReference type="SAM" id="Phobius"/>
    </source>
</evidence>
<comment type="caution">
    <text evidence="3">The sequence shown here is derived from an EMBL/GenBank/DDBJ whole genome shotgun (WGS) entry which is preliminary data.</text>
</comment>
<feature type="transmembrane region" description="Helical" evidence="1">
    <location>
        <begin position="264"/>
        <end position="283"/>
    </location>
</feature>
<feature type="transmembrane region" description="Helical" evidence="1">
    <location>
        <begin position="32"/>
        <end position="49"/>
    </location>
</feature>
<dbReference type="OrthoDB" id="2640165at2"/>
<name>A0A5D0CJP0_9BACL</name>
<evidence type="ECO:0000259" key="2">
    <source>
        <dbReference type="Pfam" id="PF13349"/>
    </source>
</evidence>
<protein>
    <submittedName>
        <fullName evidence="3">DUF4097 domain-containing protein</fullName>
    </submittedName>
</protein>
<keyword evidence="1" id="KW-1133">Transmembrane helix</keyword>
<dbReference type="Proteomes" id="UP000325218">
    <property type="component" value="Unassembled WGS sequence"/>
</dbReference>
<organism evidence="3 4">
    <name type="scientific">Paenibacillus faecis</name>
    <dbReference type="NCBI Taxonomy" id="862114"/>
    <lineage>
        <taxon>Bacteria</taxon>
        <taxon>Bacillati</taxon>
        <taxon>Bacillota</taxon>
        <taxon>Bacilli</taxon>
        <taxon>Bacillales</taxon>
        <taxon>Paenibacillaceae</taxon>
        <taxon>Paenibacillus</taxon>
    </lineage>
</organism>